<dbReference type="OrthoDB" id="7061352at2"/>
<dbReference type="STRING" id="34060.B0181_11480"/>
<evidence type="ECO:0000313" key="2">
    <source>
        <dbReference type="EMBL" id="STZ14033.1"/>
    </source>
</evidence>
<dbReference type="InterPro" id="IPR036619">
    <property type="entry name" value="NinB_sf"/>
</dbReference>
<accession>A0A1S9ZTE8</accession>
<evidence type="ECO:0000313" key="5">
    <source>
        <dbReference type="Proteomes" id="UP000255279"/>
    </source>
</evidence>
<keyword evidence="4" id="KW-1185">Reference proteome</keyword>
<reference evidence="1 4" key="1">
    <citation type="submission" date="2017-02" db="EMBL/GenBank/DDBJ databases">
        <title>Draft genome sequence of Moraxella caviae CCUG 355 type strain.</title>
        <authorList>
            <person name="Engstrom-Jakobsson H."/>
            <person name="Salva-Serra F."/>
            <person name="Thorell K."/>
            <person name="Gonzales-Siles L."/>
            <person name="Karlsson R."/>
            <person name="Boulund F."/>
            <person name="Engstrand L."/>
            <person name="Moore E."/>
        </authorList>
    </citation>
    <scope>NUCLEOTIDE SEQUENCE [LARGE SCALE GENOMIC DNA]</scope>
    <source>
        <strain evidence="1 4">CCUG 355</strain>
    </source>
</reference>
<reference evidence="2 5" key="2">
    <citation type="submission" date="2018-06" db="EMBL/GenBank/DDBJ databases">
        <authorList>
            <consortium name="Pathogen Informatics"/>
            <person name="Doyle S."/>
        </authorList>
    </citation>
    <scope>NUCLEOTIDE SEQUENCE [LARGE SCALE GENOMIC DNA]</scope>
    <source>
        <strain evidence="2 5">NCTC10293</strain>
    </source>
</reference>
<evidence type="ECO:0000313" key="4">
    <source>
        <dbReference type="Proteomes" id="UP000190435"/>
    </source>
</evidence>
<evidence type="ECO:0000313" key="1">
    <source>
        <dbReference type="EMBL" id="OOR86785.1"/>
    </source>
</evidence>
<dbReference type="Gene3D" id="1.10.3790.10">
    <property type="entry name" value="NinB"/>
    <property type="match status" value="1"/>
</dbReference>
<dbReference type="AlphaFoldDB" id="A0A1S9ZTE8"/>
<dbReference type="RefSeq" id="WP_078277619.1">
    <property type="nucleotide sequence ID" value="NZ_CAACXO010000027.1"/>
</dbReference>
<organism evidence="1 4">
    <name type="scientific">Moraxella caviae</name>
    <dbReference type="NCBI Taxonomy" id="34060"/>
    <lineage>
        <taxon>Bacteria</taxon>
        <taxon>Pseudomonadati</taxon>
        <taxon>Pseudomonadota</taxon>
        <taxon>Gammaproteobacteria</taxon>
        <taxon>Moraxellales</taxon>
        <taxon>Moraxellaceae</taxon>
        <taxon>Moraxella</taxon>
    </lineage>
</organism>
<dbReference type="EMBL" id="UGQE01000004">
    <property type="protein sequence ID" value="STZ14033.1"/>
    <property type="molecule type" value="Genomic_DNA"/>
</dbReference>
<protein>
    <submittedName>
        <fullName evidence="2">NinB protein</fullName>
    </submittedName>
</protein>
<dbReference type="EMBL" id="MUXU01000097">
    <property type="protein sequence ID" value="OOR86785.1"/>
    <property type="molecule type" value="Genomic_DNA"/>
</dbReference>
<dbReference type="Proteomes" id="UP000190435">
    <property type="component" value="Unassembled WGS sequence"/>
</dbReference>
<dbReference type="EMBL" id="UGQE01000004">
    <property type="protein sequence ID" value="STZ14504.1"/>
    <property type="molecule type" value="Genomic_DNA"/>
</dbReference>
<sequence length="161" mass="18546">MNQRFRLLNLDIFKACTDEILARFTKSDKPVNVIITDDDETRSHAQNRLYWLWLTQIGDAWGQDKDSLHIDFKRRFLSRIYLRDGTDTRLNDCLPSLQIVKQTAGTAVYEAIAQQIASGISTTKASTKQMTEYLNDIYAFCYGRGLLLQIPSDLEWVCTKS</sequence>
<proteinExistence type="predicted"/>
<dbReference type="SUPFAM" id="SSF103370">
    <property type="entry name" value="NinB"/>
    <property type="match status" value="1"/>
</dbReference>
<gene>
    <name evidence="1" type="ORF">B0181_11480</name>
    <name evidence="2" type="ORF">NCTC10293_01622</name>
    <name evidence="3" type="ORF">NCTC10293_02098</name>
</gene>
<dbReference type="Proteomes" id="UP000255279">
    <property type="component" value="Unassembled WGS sequence"/>
</dbReference>
<evidence type="ECO:0000313" key="3">
    <source>
        <dbReference type="EMBL" id="STZ14504.1"/>
    </source>
</evidence>
<name>A0A1S9ZTE8_9GAMM</name>